<feature type="compositionally biased region" description="Low complexity" evidence="1">
    <location>
        <begin position="1"/>
        <end position="15"/>
    </location>
</feature>
<evidence type="ECO:0000313" key="2">
    <source>
        <dbReference type="EMBL" id="ROW11063.1"/>
    </source>
</evidence>
<gene>
    <name evidence="2" type="ORF">VMCG_00915</name>
</gene>
<name>A0A423X5G9_9PEZI</name>
<feature type="compositionally biased region" description="Polar residues" evidence="1">
    <location>
        <begin position="30"/>
        <end position="39"/>
    </location>
</feature>
<keyword evidence="3" id="KW-1185">Reference proteome</keyword>
<dbReference type="STRING" id="356882.A0A423X5G9"/>
<feature type="region of interest" description="Disordered" evidence="1">
    <location>
        <begin position="1"/>
        <end position="39"/>
    </location>
</feature>
<dbReference type="OrthoDB" id="5384020at2759"/>
<feature type="compositionally biased region" description="Polar residues" evidence="1">
    <location>
        <begin position="220"/>
        <end position="258"/>
    </location>
</feature>
<feature type="region of interest" description="Disordered" evidence="1">
    <location>
        <begin position="75"/>
        <end position="109"/>
    </location>
</feature>
<reference evidence="2 3" key="1">
    <citation type="submission" date="2015-09" db="EMBL/GenBank/DDBJ databases">
        <title>Host preference determinants of Valsa canker pathogens revealed by comparative genomics.</title>
        <authorList>
            <person name="Yin Z."/>
            <person name="Huang L."/>
        </authorList>
    </citation>
    <scope>NUCLEOTIDE SEQUENCE [LARGE SCALE GENOMIC DNA]</scope>
    <source>
        <strain evidence="2 3">03-1</strain>
    </source>
</reference>
<feature type="compositionally biased region" description="Low complexity" evidence="1">
    <location>
        <begin position="75"/>
        <end position="90"/>
    </location>
</feature>
<protein>
    <submittedName>
        <fullName evidence="2">Uncharacterized protein</fullName>
    </submittedName>
</protein>
<dbReference type="Proteomes" id="UP000283895">
    <property type="component" value="Unassembled WGS sequence"/>
</dbReference>
<evidence type="ECO:0000313" key="3">
    <source>
        <dbReference type="Proteomes" id="UP000283895"/>
    </source>
</evidence>
<dbReference type="EMBL" id="LKEA01000002">
    <property type="protein sequence ID" value="ROW11063.1"/>
    <property type="molecule type" value="Genomic_DNA"/>
</dbReference>
<proteinExistence type="predicted"/>
<feature type="compositionally biased region" description="Polar residues" evidence="1">
    <location>
        <begin position="193"/>
        <end position="212"/>
    </location>
</feature>
<accession>A0A423X5G9</accession>
<dbReference type="AlphaFoldDB" id="A0A423X5G9"/>
<sequence length="317" mass="33616">MSSDNTNSNNNNTNKPPSPPPADMYRNRRGSSVTSAAFTNLFQRSNSTATGTPVFPSAITTAALNDQRRRLSLTTTSLGLSGTSPTSNTSFARRASLSTNNSDSLDENAIEEEESASAARAVPISPFHRRMSIGASTAMRRPGGNSPGSSNGMPTAQFPGVTVSPFMQHRDTDAVPPTPADSAAVAMPATSWKPPSSFTTQTEPASESNTTRPRAVSDLASATQKDQGFNWSEQLRSRAESTVASGQRPSFSLASGMNGSPPRTGAVAPGTHERARSVSEMPAPPAQTPKPRSPPRDSRTKPDPFQERILKGDFYMD</sequence>
<evidence type="ECO:0000256" key="1">
    <source>
        <dbReference type="SAM" id="MobiDB-lite"/>
    </source>
</evidence>
<feature type="compositionally biased region" description="Basic and acidic residues" evidence="1">
    <location>
        <begin position="294"/>
        <end position="311"/>
    </location>
</feature>
<feature type="region of interest" description="Disordered" evidence="1">
    <location>
        <begin position="188"/>
        <end position="317"/>
    </location>
</feature>
<comment type="caution">
    <text evidence="2">The sequence shown here is derived from an EMBL/GenBank/DDBJ whole genome shotgun (WGS) entry which is preliminary data.</text>
</comment>
<feature type="compositionally biased region" description="Pro residues" evidence="1">
    <location>
        <begin position="282"/>
        <end position="292"/>
    </location>
</feature>
<organism evidence="2 3">
    <name type="scientific">Cytospora schulzeri</name>
    <dbReference type="NCBI Taxonomy" id="448051"/>
    <lineage>
        <taxon>Eukaryota</taxon>
        <taxon>Fungi</taxon>
        <taxon>Dikarya</taxon>
        <taxon>Ascomycota</taxon>
        <taxon>Pezizomycotina</taxon>
        <taxon>Sordariomycetes</taxon>
        <taxon>Sordariomycetidae</taxon>
        <taxon>Diaporthales</taxon>
        <taxon>Cytosporaceae</taxon>
        <taxon>Cytospora</taxon>
    </lineage>
</organism>